<dbReference type="Pfam" id="PF00027">
    <property type="entry name" value="cNMP_binding"/>
    <property type="match status" value="1"/>
</dbReference>
<dbReference type="Proteomes" id="UP000681414">
    <property type="component" value="Unassembled WGS sequence"/>
</dbReference>
<dbReference type="PRINTS" id="PR00034">
    <property type="entry name" value="HTHCRP"/>
</dbReference>
<evidence type="ECO:0000313" key="7">
    <source>
        <dbReference type="EMBL" id="MBS4197171.1"/>
    </source>
</evidence>
<protein>
    <submittedName>
        <fullName evidence="7">Crp/Fnr family transcriptional regulator</fullName>
    </submittedName>
</protein>
<dbReference type="CDD" id="cd00092">
    <property type="entry name" value="HTH_CRP"/>
    <property type="match status" value="1"/>
</dbReference>
<dbReference type="PANTHER" id="PTHR24567:SF74">
    <property type="entry name" value="HTH-TYPE TRANSCRIPTIONAL REGULATOR ARCR"/>
    <property type="match status" value="1"/>
</dbReference>
<dbReference type="InterPro" id="IPR014710">
    <property type="entry name" value="RmlC-like_jellyroll"/>
</dbReference>
<dbReference type="CDD" id="cd00038">
    <property type="entry name" value="CAP_ED"/>
    <property type="match status" value="1"/>
</dbReference>
<dbReference type="InterPro" id="IPR000595">
    <property type="entry name" value="cNMP-bd_dom"/>
</dbReference>
<dbReference type="PROSITE" id="PS50042">
    <property type="entry name" value="CNMP_BINDING_3"/>
    <property type="match status" value="1"/>
</dbReference>
<dbReference type="Gene3D" id="2.60.120.10">
    <property type="entry name" value="Jelly Rolls"/>
    <property type="match status" value="1"/>
</dbReference>
<evidence type="ECO:0000256" key="3">
    <source>
        <dbReference type="ARBA" id="ARBA00023159"/>
    </source>
</evidence>
<dbReference type="SUPFAM" id="SSF51206">
    <property type="entry name" value="cAMP-binding domain-like"/>
    <property type="match status" value="1"/>
</dbReference>
<comment type="caution">
    <text evidence="7">The sequence shown here is derived from an EMBL/GenBank/DDBJ whole genome shotgun (WGS) entry which is preliminary data.</text>
</comment>
<keyword evidence="3" id="KW-0010">Activator</keyword>
<evidence type="ECO:0000256" key="1">
    <source>
        <dbReference type="ARBA" id="ARBA00023015"/>
    </source>
</evidence>
<dbReference type="SUPFAM" id="SSF46785">
    <property type="entry name" value="Winged helix' DNA-binding domain"/>
    <property type="match status" value="1"/>
</dbReference>
<dbReference type="Pfam" id="PF13545">
    <property type="entry name" value="HTH_Crp_2"/>
    <property type="match status" value="1"/>
</dbReference>
<dbReference type="PROSITE" id="PS51063">
    <property type="entry name" value="HTH_CRP_2"/>
    <property type="match status" value="1"/>
</dbReference>
<feature type="domain" description="HTH crp-type" evidence="6">
    <location>
        <begin position="133"/>
        <end position="206"/>
    </location>
</feature>
<organism evidence="7 8">
    <name type="scientific">Lederbergia citri</name>
    <dbReference type="NCBI Taxonomy" id="2833580"/>
    <lineage>
        <taxon>Bacteria</taxon>
        <taxon>Bacillati</taxon>
        <taxon>Bacillota</taxon>
        <taxon>Bacilli</taxon>
        <taxon>Bacillales</taxon>
        <taxon>Bacillaceae</taxon>
        <taxon>Lederbergia</taxon>
    </lineage>
</organism>
<dbReference type="InterPro" id="IPR036390">
    <property type="entry name" value="WH_DNA-bd_sf"/>
</dbReference>
<dbReference type="InterPro" id="IPR018490">
    <property type="entry name" value="cNMP-bd_dom_sf"/>
</dbReference>
<feature type="domain" description="Cyclic nucleotide-binding" evidence="5">
    <location>
        <begin position="1"/>
        <end position="102"/>
    </location>
</feature>
<dbReference type="Gene3D" id="1.10.10.10">
    <property type="entry name" value="Winged helix-like DNA-binding domain superfamily/Winged helix DNA-binding domain"/>
    <property type="match status" value="1"/>
</dbReference>
<dbReference type="PANTHER" id="PTHR24567">
    <property type="entry name" value="CRP FAMILY TRANSCRIPTIONAL REGULATORY PROTEIN"/>
    <property type="match status" value="1"/>
</dbReference>
<evidence type="ECO:0000313" key="8">
    <source>
        <dbReference type="Proteomes" id="UP000681414"/>
    </source>
</evidence>
<keyword evidence="4" id="KW-0804">Transcription</keyword>
<keyword evidence="1" id="KW-0805">Transcription regulation</keyword>
<dbReference type="SMART" id="SM00100">
    <property type="entry name" value="cNMP"/>
    <property type="match status" value="1"/>
</dbReference>
<dbReference type="SMART" id="SM00419">
    <property type="entry name" value="HTH_CRP"/>
    <property type="match status" value="1"/>
</dbReference>
<gene>
    <name evidence="7" type="ORF">KHA97_19130</name>
</gene>
<dbReference type="GO" id="GO:0003677">
    <property type="term" value="F:DNA binding"/>
    <property type="evidence" value="ECO:0007669"/>
    <property type="project" value="UniProtKB-KW"/>
</dbReference>
<dbReference type="InterPro" id="IPR036388">
    <property type="entry name" value="WH-like_DNA-bd_sf"/>
</dbReference>
<evidence type="ECO:0000259" key="5">
    <source>
        <dbReference type="PROSITE" id="PS50042"/>
    </source>
</evidence>
<dbReference type="InterPro" id="IPR012318">
    <property type="entry name" value="HTH_CRP"/>
</dbReference>
<evidence type="ECO:0000256" key="2">
    <source>
        <dbReference type="ARBA" id="ARBA00023125"/>
    </source>
</evidence>
<dbReference type="EMBL" id="JAGYPG010000003">
    <property type="protein sequence ID" value="MBS4197171.1"/>
    <property type="molecule type" value="Genomic_DNA"/>
</dbReference>
<dbReference type="InterPro" id="IPR050397">
    <property type="entry name" value="Env_Response_Regulators"/>
</dbReference>
<evidence type="ECO:0000256" key="4">
    <source>
        <dbReference type="ARBA" id="ARBA00023163"/>
    </source>
</evidence>
<dbReference type="GO" id="GO:0003700">
    <property type="term" value="F:DNA-binding transcription factor activity"/>
    <property type="evidence" value="ECO:0007669"/>
    <property type="project" value="TreeGrafter"/>
</dbReference>
<keyword evidence="2" id="KW-0238">DNA-binding</keyword>
<reference evidence="7 8" key="1">
    <citation type="submission" date="2021-05" db="EMBL/GenBank/DDBJ databases">
        <title>Novel Bacillus species.</title>
        <authorList>
            <person name="Liu G."/>
        </authorList>
    </citation>
    <scope>NUCLEOTIDE SEQUENCE [LARGE SCALE GENOMIC DNA]</scope>
    <source>
        <strain evidence="8">FJAT-49780</strain>
    </source>
</reference>
<dbReference type="GO" id="GO:0005829">
    <property type="term" value="C:cytosol"/>
    <property type="evidence" value="ECO:0007669"/>
    <property type="project" value="TreeGrafter"/>
</dbReference>
<keyword evidence="8" id="KW-1185">Reference proteome</keyword>
<sequence>MKSSDLEGLLTLVHKEIELKKDAYLFQEGDLADGIYYIRSGKIRIGKVTPDGREIAFQIFSEGDFIYEISLYSDTALYAVHARAIEDSVCAKIKKDILEENLLLKPSLNVEFMKMMSLHHKKMQSKFRDLILHGKKGALYSTLIRLANSYGIEKEDGILVDLSLTNQELANFCGMTREVVNRMLSSLKKDAKLSMQDGKILIHDLDYLREENHCEICPIEICKID</sequence>
<name>A0A942TFQ7_9BACI</name>
<evidence type="ECO:0000259" key="6">
    <source>
        <dbReference type="PROSITE" id="PS51063"/>
    </source>
</evidence>
<accession>A0A942TFQ7</accession>
<proteinExistence type="predicted"/>
<dbReference type="AlphaFoldDB" id="A0A942TFQ7"/>